<sequence length="411" mass="45022">MFLSSVGVAAFSDGRMMEGQELQSVSKLEEQLQQARQRSKELRQQLRLELEAASELEKRLEKVRADKAVTRQLIAQELQEVKVAHAKLQEVKGRDGTPTERARQALSSSVLASDTGALTVQRCDVLQQRARALLHGGADLEAAGGNSCLSEAREAAEIVEQLEDLGHGDDALYRALLQFSLRGLERHLEPDDPEVLARVHSLGVSLENLGEKTLALQFYQRAYESRSQRLGSEHRDTLDSGYNLATCYRNVGKLSEAEVLFENVLTCSQRVLGSQCPLTIDTAEQLADLLERKDGWKDLVAAWKLRRSLLEWSRSAYGEDDPAALLAMAKLAGVLKRAADAGVASRLAAAEALKASVARHQKVLGAESPEAIQAAAELAEFMASSGAKAPPRLKWFQAGGDLLHEDQRDHA</sequence>
<dbReference type="InterPro" id="IPR053137">
    <property type="entry name" value="NLR-like"/>
</dbReference>
<evidence type="ECO:0008006" key="4">
    <source>
        <dbReference type="Google" id="ProtNLM"/>
    </source>
</evidence>
<feature type="coiled-coil region" evidence="1">
    <location>
        <begin position="18"/>
        <end position="73"/>
    </location>
</feature>
<dbReference type="SUPFAM" id="SSF48452">
    <property type="entry name" value="TPR-like"/>
    <property type="match status" value="1"/>
</dbReference>
<keyword evidence="3" id="KW-1185">Reference proteome</keyword>
<dbReference type="Proteomes" id="UP001642484">
    <property type="component" value="Unassembled WGS sequence"/>
</dbReference>
<evidence type="ECO:0000256" key="1">
    <source>
        <dbReference type="SAM" id="Coils"/>
    </source>
</evidence>
<organism evidence="2 3">
    <name type="scientific">Durusdinium trenchii</name>
    <dbReference type="NCBI Taxonomy" id="1381693"/>
    <lineage>
        <taxon>Eukaryota</taxon>
        <taxon>Sar</taxon>
        <taxon>Alveolata</taxon>
        <taxon>Dinophyceae</taxon>
        <taxon>Suessiales</taxon>
        <taxon>Symbiodiniaceae</taxon>
        <taxon>Durusdinium</taxon>
    </lineage>
</organism>
<keyword evidence="1" id="KW-0175">Coiled coil</keyword>
<dbReference type="EMBL" id="CAXAMN010010779">
    <property type="protein sequence ID" value="CAK9032686.1"/>
    <property type="molecule type" value="Genomic_DNA"/>
</dbReference>
<evidence type="ECO:0000313" key="2">
    <source>
        <dbReference type="EMBL" id="CAK9032686.1"/>
    </source>
</evidence>
<accession>A0ABP0L0M2</accession>
<comment type="caution">
    <text evidence="2">The sequence shown here is derived from an EMBL/GenBank/DDBJ whole genome shotgun (WGS) entry which is preliminary data.</text>
</comment>
<protein>
    <recommendedName>
        <fullName evidence="4">Kinesin light chain</fullName>
    </recommendedName>
</protein>
<dbReference type="PANTHER" id="PTHR46082">
    <property type="entry name" value="ATP/GTP-BINDING PROTEIN-RELATED"/>
    <property type="match status" value="1"/>
</dbReference>
<evidence type="ECO:0000313" key="3">
    <source>
        <dbReference type="Proteomes" id="UP001642484"/>
    </source>
</evidence>
<dbReference type="Gene3D" id="1.25.40.10">
    <property type="entry name" value="Tetratricopeptide repeat domain"/>
    <property type="match status" value="2"/>
</dbReference>
<gene>
    <name evidence="2" type="ORF">CCMP2556_LOCUS18763</name>
</gene>
<reference evidence="2 3" key="1">
    <citation type="submission" date="2024-02" db="EMBL/GenBank/DDBJ databases">
        <authorList>
            <person name="Chen Y."/>
            <person name="Shah S."/>
            <person name="Dougan E. K."/>
            <person name="Thang M."/>
            <person name="Chan C."/>
        </authorList>
    </citation>
    <scope>NUCLEOTIDE SEQUENCE [LARGE SCALE GENOMIC DNA]</scope>
</reference>
<name>A0ABP0L0M2_9DINO</name>
<dbReference type="Pfam" id="PF13374">
    <property type="entry name" value="TPR_10"/>
    <property type="match status" value="2"/>
</dbReference>
<dbReference type="PANTHER" id="PTHR46082:SF6">
    <property type="entry name" value="AAA+ ATPASE DOMAIN-CONTAINING PROTEIN-RELATED"/>
    <property type="match status" value="1"/>
</dbReference>
<dbReference type="InterPro" id="IPR011990">
    <property type="entry name" value="TPR-like_helical_dom_sf"/>
</dbReference>
<proteinExistence type="predicted"/>